<dbReference type="InterPro" id="IPR025559">
    <property type="entry name" value="Eis_dom"/>
</dbReference>
<evidence type="ECO:0000256" key="4">
    <source>
        <dbReference type="HAMAP-Rule" id="MF_01812"/>
    </source>
</evidence>
<feature type="binding site" evidence="4">
    <location>
        <begin position="108"/>
        <end position="110"/>
    </location>
    <ligand>
        <name>acetyl-CoA</name>
        <dbReference type="ChEBI" id="CHEBI:57288"/>
    </ligand>
</feature>
<accession>A0A5P9Q9P9</accession>
<dbReference type="Gene3D" id="3.30.1050.10">
    <property type="entry name" value="SCP2 sterol-binding domain"/>
    <property type="match status" value="1"/>
</dbReference>
<evidence type="ECO:0000313" key="6">
    <source>
        <dbReference type="EMBL" id="QFU97792.1"/>
    </source>
</evidence>
<dbReference type="PANTHER" id="PTHR37817:SF1">
    <property type="entry name" value="N-ACETYLTRANSFERASE EIS"/>
    <property type="match status" value="1"/>
</dbReference>
<evidence type="ECO:0000256" key="2">
    <source>
        <dbReference type="ARBA" id="ARBA00022679"/>
    </source>
</evidence>
<dbReference type="HAMAP" id="MF_01812">
    <property type="entry name" value="Eis"/>
    <property type="match status" value="1"/>
</dbReference>
<dbReference type="InterPro" id="IPR051554">
    <property type="entry name" value="Acetyltransferase_Eis"/>
</dbReference>
<comment type="subunit">
    <text evidence="4">Homohexamer; trimer of dimers.</text>
</comment>
<dbReference type="Pfam" id="PF13527">
    <property type="entry name" value="Acetyltransf_9"/>
    <property type="match status" value="1"/>
</dbReference>
<dbReference type="GO" id="GO:0034069">
    <property type="term" value="F:aminoglycoside N-acetyltransferase activity"/>
    <property type="evidence" value="ECO:0007669"/>
    <property type="project" value="TreeGrafter"/>
</dbReference>
<dbReference type="SUPFAM" id="SSF55729">
    <property type="entry name" value="Acyl-CoA N-acyltransferases (Nat)"/>
    <property type="match status" value="1"/>
</dbReference>
<evidence type="ECO:0000256" key="1">
    <source>
        <dbReference type="ARBA" id="ARBA00009213"/>
    </source>
</evidence>
<keyword evidence="2 4" id="KW-0808">Transferase</keyword>
<dbReference type="Gene3D" id="3.40.630.30">
    <property type="match status" value="2"/>
</dbReference>
<dbReference type="Proteomes" id="UP000326702">
    <property type="component" value="Chromosome"/>
</dbReference>
<keyword evidence="7" id="KW-1185">Reference proteome</keyword>
<reference evidence="6 7" key="1">
    <citation type="submission" date="2019-10" db="EMBL/GenBank/DDBJ databases">
        <title>Genome sequence of Luteimicrobium xylanilyticum HY-24.</title>
        <authorList>
            <person name="Kim D.Y."/>
            <person name="Park H.-Y."/>
        </authorList>
    </citation>
    <scope>NUCLEOTIDE SEQUENCE [LARGE SCALE GENOMIC DNA]</scope>
    <source>
        <strain evidence="6 7">HY-24</strain>
    </source>
</reference>
<dbReference type="PANTHER" id="PTHR37817">
    <property type="entry name" value="N-ACETYLTRANSFERASE EIS"/>
    <property type="match status" value="1"/>
</dbReference>
<dbReference type="Pfam" id="PF17668">
    <property type="entry name" value="Acetyltransf_17"/>
    <property type="match status" value="1"/>
</dbReference>
<dbReference type="InterPro" id="IPR022902">
    <property type="entry name" value="NAcTrfase_Eis"/>
</dbReference>
<evidence type="ECO:0000313" key="7">
    <source>
        <dbReference type="Proteomes" id="UP000326702"/>
    </source>
</evidence>
<dbReference type="RefSeq" id="WP_036951691.1">
    <property type="nucleotide sequence ID" value="NZ_BAABIH010000012.1"/>
</dbReference>
<name>A0A5P9Q9P9_9MICO</name>
<sequence>MPHRSARAPLPDGYDFRQLTADDLRDVLTLDAWAFPTGKDVEALAAEPSPLSWDRAVGVVAESDDSDAVPVDGAVPVRTELVGMHASYPFTRFPVPGGVAPVSGLTWVGVHPAHRRRGILTAMIDEHFRRSLRRREPVSALFAAEAAIYGRFGYGKAADDLRVTIPRGAALRDVPGASEHTVRIETSDFDRHAALVEDLHERAGADVGGSGLNRPGWVGRETPELQRYFWADTPLRRDGREPERIVIVERDGEPRGYTTFRRKLDWELQGPRGHVSGGEVVALDAAAARALWDVLLDLDLTDDVHPFMIPTDDVVAQWLVDRRKATPTAFDNLWIRVLDVPTALAARQYAADVDVVLGVHDARLAGNSGSWRLRARAFTGGAEVVRTDEPADVTLDVRELGAAYLGGETLVALAAAGLVAGHRPGALAHASAAFAWPVAPCSSWVF</sequence>
<dbReference type="AlphaFoldDB" id="A0A5P9Q9P9"/>
<evidence type="ECO:0000256" key="3">
    <source>
        <dbReference type="ARBA" id="ARBA00023315"/>
    </source>
</evidence>
<feature type="binding site" evidence="4">
    <location>
        <begin position="116"/>
        <end position="121"/>
    </location>
    <ligand>
        <name>acetyl-CoA</name>
        <dbReference type="ChEBI" id="CHEBI:57288"/>
    </ligand>
</feature>
<dbReference type="InterPro" id="IPR041380">
    <property type="entry name" value="Acetyltransf_17"/>
</dbReference>
<evidence type="ECO:0000259" key="5">
    <source>
        <dbReference type="PROSITE" id="PS51186"/>
    </source>
</evidence>
<keyword evidence="3 4" id="KW-0012">Acyltransferase</keyword>
<dbReference type="GO" id="GO:0030649">
    <property type="term" value="P:aminoglycoside antibiotic catabolic process"/>
    <property type="evidence" value="ECO:0007669"/>
    <property type="project" value="TreeGrafter"/>
</dbReference>
<dbReference type="OrthoDB" id="8399956at2"/>
<feature type="active site" description="Proton acceptor; via carboxylate" evidence="4">
    <location>
        <position position="446"/>
    </location>
</feature>
<dbReference type="KEGG" id="lxl:KDY119_01296"/>
<protein>
    <submittedName>
        <fullName evidence="6">Enhanced intracellular survival protein</fullName>
    </submittedName>
</protein>
<comment type="similarity">
    <text evidence="1 4">Belongs to the acetyltransferase Eis family.</text>
</comment>
<organism evidence="6 7">
    <name type="scientific">Luteimicrobium xylanilyticum</name>
    <dbReference type="NCBI Taxonomy" id="1133546"/>
    <lineage>
        <taxon>Bacteria</taxon>
        <taxon>Bacillati</taxon>
        <taxon>Actinomycetota</taxon>
        <taxon>Actinomycetes</taxon>
        <taxon>Micrococcales</taxon>
        <taxon>Luteimicrobium</taxon>
    </lineage>
</organism>
<dbReference type="InterPro" id="IPR036527">
    <property type="entry name" value="SCP2_sterol-bd_dom_sf"/>
</dbReference>
<dbReference type="EMBL" id="CP045529">
    <property type="protein sequence ID" value="QFU97792.1"/>
    <property type="molecule type" value="Genomic_DNA"/>
</dbReference>
<dbReference type="NCBIfam" id="NF002367">
    <property type="entry name" value="PRK01346.1-4"/>
    <property type="match status" value="1"/>
</dbReference>
<dbReference type="InterPro" id="IPR000182">
    <property type="entry name" value="GNAT_dom"/>
</dbReference>
<comment type="caution">
    <text evidence="4">Lacks conserved residue(s) required for the propagation of feature annotation.</text>
</comment>
<dbReference type="SUPFAM" id="SSF55718">
    <property type="entry name" value="SCP-like"/>
    <property type="match status" value="1"/>
</dbReference>
<dbReference type="PROSITE" id="PS51186">
    <property type="entry name" value="GNAT"/>
    <property type="match status" value="1"/>
</dbReference>
<dbReference type="Pfam" id="PF13530">
    <property type="entry name" value="SCP2_2"/>
    <property type="match status" value="1"/>
</dbReference>
<proteinExistence type="inferred from homology"/>
<dbReference type="InterPro" id="IPR016181">
    <property type="entry name" value="Acyl_CoA_acyltransferase"/>
</dbReference>
<feature type="active site" description="Proton donor" evidence="4">
    <location>
        <position position="149"/>
    </location>
</feature>
<feature type="domain" description="N-acetyltransferase" evidence="5">
    <location>
        <begin position="14"/>
        <end position="178"/>
    </location>
</feature>
<gene>
    <name evidence="6" type="ORF">KDY119_01296</name>
</gene>